<dbReference type="GO" id="GO:0016740">
    <property type="term" value="F:transferase activity"/>
    <property type="evidence" value="ECO:0007669"/>
    <property type="project" value="UniProtKB-KW"/>
</dbReference>
<reference evidence="9 12" key="2">
    <citation type="submission" date="2017-08" db="EMBL/GenBank/DDBJ databases">
        <title>The complete genome sequence of moderately halophilic actinomycete Actinopolyspora erythraea YIM 90600, the producer of novel erythromycin, novel actinopolysporins A-C and tubercidin.</title>
        <authorList>
            <person name="Yin M."/>
            <person name="Tang S."/>
        </authorList>
    </citation>
    <scope>NUCLEOTIDE SEQUENCE [LARGE SCALE GENOMIC DNA]</scope>
    <source>
        <strain evidence="9 12">YIM 90600</strain>
    </source>
</reference>
<dbReference type="HOGENOM" id="CLU_073013_1_0_11"/>
<dbReference type="GO" id="GO:0008360">
    <property type="term" value="P:regulation of cell shape"/>
    <property type="evidence" value="ECO:0007669"/>
    <property type="project" value="UniProtKB-UniRule"/>
</dbReference>
<evidence type="ECO:0000313" key="9">
    <source>
        <dbReference type="EMBL" id="ASU77113.1"/>
    </source>
</evidence>
<reference evidence="10 11" key="1">
    <citation type="journal article" date="2014" name="PLoS ONE">
        <title>Identification and Characterization of a New Erythromycin Biosynthetic Gene Cluster in Actinopolyspora erythraea YIM90600, a Novel Erythronolide-Producing Halophilic Actinomycete Isolated from Salt Field.</title>
        <authorList>
            <person name="Chen D."/>
            <person name="Feng J."/>
            <person name="Huang L."/>
            <person name="Zhang Q."/>
            <person name="Wu J."/>
            <person name="Zhu X."/>
            <person name="Duan Y."/>
            <person name="Xu Z."/>
        </authorList>
    </citation>
    <scope>NUCLEOTIDE SEQUENCE [LARGE SCALE GENOMIC DNA]</scope>
    <source>
        <strain evidence="10 11">YIM90600</strain>
    </source>
</reference>
<dbReference type="SUPFAM" id="SSF141523">
    <property type="entry name" value="L,D-transpeptidase catalytic domain-like"/>
    <property type="match status" value="1"/>
</dbReference>
<keyword evidence="3 6" id="KW-0133">Cell shape</keyword>
<dbReference type="UniPathway" id="UPA00219"/>
<dbReference type="OrthoDB" id="5243103at2"/>
<feature type="region of interest" description="Disordered" evidence="7">
    <location>
        <begin position="41"/>
        <end position="85"/>
    </location>
</feature>
<dbReference type="PANTHER" id="PTHR30582">
    <property type="entry name" value="L,D-TRANSPEPTIDASE"/>
    <property type="match status" value="1"/>
</dbReference>
<feature type="domain" description="L,D-TPase catalytic" evidence="8">
    <location>
        <begin position="161"/>
        <end position="279"/>
    </location>
</feature>
<keyword evidence="4 6" id="KW-0573">Peptidoglycan synthesis</keyword>
<evidence type="ECO:0000313" key="12">
    <source>
        <dbReference type="Proteomes" id="UP000215043"/>
    </source>
</evidence>
<dbReference type="Proteomes" id="UP000215043">
    <property type="component" value="Chromosome"/>
</dbReference>
<dbReference type="GO" id="GO:0005576">
    <property type="term" value="C:extracellular region"/>
    <property type="evidence" value="ECO:0007669"/>
    <property type="project" value="TreeGrafter"/>
</dbReference>
<dbReference type="EMBL" id="CP022752">
    <property type="protein sequence ID" value="ASU77113.1"/>
    <property type="molecule type" value="Genomic_DNA"/>
</dbReference>
<dbReference type="PANTHER" id="PTHR30582:SF2">
    <property type="entry name" value="L,D-TRANSPEPTIDASE YCIB-RELATED"/>
    <property type="match status" value="1"/>
</dbReference>
<evidence type="ECO:0000256" key="2">
    <source>
        <dbReference type="ARBA" id="ARBA00022679"/>
    </source>
</evidence>
<keyword evidence="2" id="KW-0808">Transferase</keyword>
<dbReference type="GO" id="GO:0018104">
    <property type="term" value="P:peptidoglycan-protein cross-linking"/>
    <property type="evidence" value="ECO:0007669"/>
    <property type="project" value="TreeGrafter"/>
</dbReference>
<dbReference type="EMBL" id="JPMV01000001">
    <property type="protein sequence ID" value="KGI83198.1"/>
    <property type="molecule type" value="Genomic_DNA"/>
</dbReference>
<feature type="active site" description="Nucleophile" evidence="6">
    <location>
        <position position="256"/>
    </location>
</feature>
<dbReference type="GO" id="GO:0071555">
    <property type="term" value="P:cell wall organization"/>
    <property type="evidence" value="ECO:0007669"/>
    <property type="project" value="UniProtKB-UniRule"/>
</dbReference>
<evidence type="ECO:0000256" key="7">
    <source>
        <dbReference type="SAM" id="MobiDB-lite"/>
    </source>
</evidence>
<dbReference type="InterPro" id="IPR050979">
    <property type="entry name" value="LD-transpeptidase"/>
</dbReference>
<evidence type="ECO:0000259" key="8">
    <source>
        <dbReference type="PROSITE" id="PS52029"/>
    </source>
</evidence>
<proteinExistence type="predicted"/>
<dbReference type="Pfam" id="PF03734">
    <property type="entry name" value="YkuD"/>
    <property type="match status" value="1"/>
</dbReference>
<organism evidence="9 12">
    <name type="scientific">Actinopolyspora erythraea</name>
    <dbReference type="NCBI Taxonomy" id="414996"/>
    <lineage>
        <taxon>Bacteria</taxon>
        <taxon>Bacillati</taxon>
        <taxon>Actinomycetota</taxon>
        <taxon>Actinomycetes</taxon>
        <taxon>Actinopolysporales</taxon>
        <taxon>Actinopolysporaceae</taxon>
        <taxon>Actinopolyspora</taxon>
    </lineage>
</organism>
<dbReference type="RefSeq" id="WP_043569428.1">
    <property type="nucleotide sequence ID" value="NZ_CP022752.1"/>
</dbReference>
<accession>A0A099DAJ4</accession>
<dbReference type="GO" id="GO:0071972">
    <property type="term" value="F:peptidoglycan L,D-transpeptidase activity"/>
    <property type="evidence" value="ECO:0007669"/>
    <property type="project" value="TreeGrafter"/>
</dbReference>
<evidence type="ECO:0000313" key="11">
    <source>
        <dbReference type="Proteomes" id="UP000029737"/>
    </source>
</evidence>
<evidence type="ECO:0000256" key="4">
    <source>
        <dbReference type="ARBA" id="ARBA00022984"/>
    </source>
</evidence>
<feature type="active site" description="Proton donor/acceptor" evidence="6">
    <location>
        <position position="240"/>
    </location>
</feature>
<dbReference type="InterPro" id="IPR005490">
    <property type="entry name" value="LD_TPept_cat_dom"/>
</dbReference>
<comment type="pathway">
    <text evidence="1 6">Cell wall biogenesis; peptidoglycan biosynthesis.</text>
</comment>
<evidence type="ECO:0000256" key="1">
    <source>
        <dbReference type="ARBA" id="ARBA00004752"/>
    </source>
</evidence>
<keyword evidence="5 6" id="KW-0961">Cell wall biogenesis/degradation</keyword>
<evidence type="ECO:0000256" key="3">
    <source>
        <dbReference type="ARBA" id="ARBA00022960"/>
    </source>
</evidence>
<protein>
    <submittedName>
        <fullName evidence="9">Murein L,D-transpeptidase</fullName>
    </submittedName>
</protein>
<evidence type="ECO:0000256" key="6">
    <source>
        <dbReference type="PROSITE-ProRule" id="PRU01373"/>
    </source>
</evidence>
<evidence type="ECO:0000313" key="10">
    <source>
        <dbReference type="EMBL" id="KGI83198.1"/>
    </source>
</evidence>
<evidence type="ECO:0000256" key="5">
    <source>
        <dbReference type="ARBA" id="ARBA00023316"/>
    </source>
</evidence>
<dbReference type="AlphaFoldDB" id="A0A099DAJ4"/>
<dbReference type="eggNOG" id="COG1376">
    <property type="taxonomic scope" value="Bacteria"/>
</dbReference>
<sequence length="279" mass="29733">MEFSRVEFHRKGSGPTGSRRRVVAVLGLLLVVFTTGCSQAMSESGRVDEPRQSTRRAKVDLSALPEATTFGTTPAAPSDPAPRSGTDGVVLRVERDIAVHDSVGGEAIARLPATQFESPTWVPIVAERGDWARVLLPSRPNGSTGWVRLGTEKVHKAHSPYVVDVDVGNRRLAVLEDGREIGSWSVGVGSADTPTPRGRTFILASIKETVSDFSPIILPLGTHSETYTTYGGGPGTVALHGWPDPEVFGAPSSDGCVRVPGDALRLLRSLPLGTLVRLR</sequence>
<dbReference type="InterPro" id="IPR038063">
    <property type="entry name" value="Transpep_catalytic_dom"/>
</dbReference>
<gene>
    <name evidence="9" type="ORF">CDG81_00855</name>
    <name evidence="10" type="ORF">IL38_00825</name>
</gene>
<keyword evidence="11" id="KW-1185">Reference proteome</keyword>
<name>A0A099DAJ4_9ACTN</name>
<dbReference type="KEGG" id="aey:CDG81_00855"/>
<dbReference type="Proteomes" id="UP000029737">
    <property type="component" value="Unassembled WGS sequence"/>
</dbReference>
<dbReference type="PROSITE" id="PS52029">
    <property type="entry name" value="LD_TPASE"/>
    <property type="match status" value="1"/>
</dbReference>
<dbReference type="Gene3D" id="2.40.440.10">
    <property type="entry name" value="L,D-transpeptidase catalytic domain-like"/>
    <property type="match status" value="1"/>
</dbReference>
<dbReference type="CDD" id="cd16913">
    <property type="entry name" value="YkuD_like"/>
    <property type="match status" value="1"/>
</dbReference>